<dbReference type="GO" id="GO:0000287">
    <property type="term" value="F:magnesium ion binding"/>
    <property type="evidence" value="ECO:0007669"/>
    <property type="project" value="InterPro"/>
</dbReference>
<dbReference type="InterPro" id="IPR044814">
    <property type="entry name" value="Terpene_cyclase_plant_C1"/>
</dbReference>
<dbReference type="GO" id="GO:0080027">
    <property type="term" value="P:response to herbivore"/>
    <property type="evidence" value="ECO:0007669"/>
    <property type="project" value="UniProtKB-ARBA"/>
</dbReference>
<dbReference type="InterPro" id="IPR008930">
    <property type="entry name" value="Terpenoid_cyclase/PrenylTrfase"/>
</dbReference>
<dbReference type="InterPro" id="IPR050148">
    <property type="entry name" value="Terpene_synthase-like"/>
</dbReference>
<evidence type="ECO:0000313" key="15">
    <source>
        <dbReference type="Proteomes" id="UP001157006"/>
    </source>
</evidence>
<dbReference type="Gene3D" id="1.10.600.10">
    <property type="entry name" value="Farnesyl Diphosphate Synthase"/>
    <property type="match status" value="1"/>
</dbReference>
<sequence length="556" mass="65069">MSVVESLNSDAKYELHRNVANFQPSLWGNYFLQYASESMEVDENIKAQIEALKCDMRKMLISESEKPLEKVHLIDSICRLGVSYYFEDEIEEILQNIYKNNVEDGEITFNDNLCSLSVLFRLLRQQGHHVSPNVFNKFKNEKGEFSEGLIKDVKGMLSLYEATQLMVHGEDILEKALAFTKTHLEFIAIQSSHSLAMQIKYSLRQTLHKNLPRLEALRFISIYEHDPSNNKTLLVLAKLDFNMLQNLHQKEIGNICKWWNNLDVPNKLPYARDRMAESYLWAMGIYFEPQYSTARIIMTKIFVIFTVVDDTYDAYGTIDELELFTKTIERWDICGLDNLPDYMKFLYRILFDLNKEIEEEAIKKGIVYALNYYKNECIRHIQAYMAEARWLNNNYQPTLEEYNRLSTISSGYCLVINTCYIGMGDIATEDIFKWLSNKPKVIDAAIVLCRLMDDIVSNEFEQKRDHVSSFLECYMRQYNVSREGAVQEGQKRIADAWKDMNKESLMPTDVPRPFLTRILNLSRFMDVVYKDKDNFTHSEGEMKTFIKALLLDPMKI</sequence>
<comment type="subcellular location">
    <subcellularLocation>
        <location evidence="2">Plastid</location>
        <location evidence="2">Chloroplast stroma</location>
    </subcellularLocation>
</comment>
<evidence type="ECO:0000256" key="2">
    <source>
        <dbReference type="ARBA" id="ARBA00004470"/>
    </source>
</evidence>
<dbReference type="InterPro" id="IPR005630">
    <property type="entry name" value="Terpene_synthase_metal-bd"/>
</dbReference>
<dbReference type="GO" id="GO:0010333">
    <property type="term" value="F:terpene synthase activity"/>
    <property type="evidence" value="ECO:0007669"/>
    <property type="project" value="InterPro"/>
</dbReference>
<reference evidence="14 15" key="1">
    <citation type="submission" date="2023-01" db="EMBL/GenBank/DDBJ databases">
        <authorList>
            <person name="Kreplak J."/>
        </authorList>
    </citation>
    <scope>NUCLEOTIDE SEQUENCE [LARGE SCALE GENOMIC DNA]</scope>
</reference>
<keyword evidence="5" id="KW-0460">Magnesium</keyword>
<proteinExistence type="predicted"/>
<dbReference type="Pfam" id="PF03936">
    <property type="entry name" value="Terpene_synth_C"/>
    <property type="match status" value="1"/>
</dbReference>
<keyword evidence="15" id="KW-1185">Reference proteome</keyword>
<evidence type="ECO:0000313" key="14">
    <source>
        <dbReference type="EMBL" id="CAI8586955.1"/>
    </source>
</evidence>
<dbReference type="GO" id="GO:0102701">
    <property type="term" value="F:tricyclene synthase activity"/>
    <property type="evidence" value="ECO:0007669"/>
    <property type="project" value="UniProtKB-EC"/>
</dbReference>
<dbReference type="InterPro" id="IPR036965">
    <property type="entry name" value="Terpene_synth_N_sf"/>
</dbReference>
<evidence type="ECO:0000256" key="9">
    <source>
        <dbReference type="ARBA" id="ARBA00067060"/>
    </source>
</evidence>
<dbReference type="GO" id="GO:0009611">
    <property type="term" value="P:response to wounding"/>
    <property type="evidence" value="ECO:0007669"/>
    <property type="project" value="UniProtKB-ARBA"/>
</dbReference>
<evidence type="ECO:0000259" key="12">
    <source>
        <dbReference type="Pfam" id="PF01397"/>
    </source>
</evidence>
<gene>
    <name evidence="14" type="ORF">VFH_I277920</name>
</gene>
<dbReference type="GO" id="GO:0006952">
    <property type="term" value="P:defense response"/>
    <property type="evidence" value="ECO:0007669"/>
    <property type="project" value="UniProtKB-KW"/>
</dbReference>
<evidence type="ECO:0000256" key="10">
    <source>
        <dbReference type="ARBA" id="ARBA00067061"/>
    </source>
</evidence>
<dbReference type="GO" id="GO:0016102">
    <property type="term" value="P:diterpenoid biosynthetic process"/>
    <property type="evidence" value="ECO:0007669"/>
    <property type="project" value="InterPro"/>
</dbReference>
<evidence type="ECO:0000256" key="6">
    <source>
        <dbReference type="ARBA" id="ARBA00023239"/>
    </source>
</evidence>
<evidence type="ECO:0000256" key="11">
    <source>
        <dbReference type="ARBA" id="ARBA00079290"/>
    </source>
</evidence>
<dbReference type="GO" id="GO:0034768">
    <property type="term" value="F:(E)-beta-ocimene synthase activity"/>
    <property type="evidence" value="ECO:0007669"/>
    <property type="project" value="UniProtKB-EC"/>
</dbReference>
<dbReference type="InterPro" id="IPR008949">
    <property type="entry name" value="Isoprenoid_synthase_dom_sf"/>
</dbReference>
<dbReference type="PANTHER" id="PTHR31225:SF221">
    <property type="entry name" value="(-)-GERMACRENE D SYNTHASE"/>
    <property type="match status" value="1"/>
</dbReference>
<evidence type="ECO:0000256" key="5">
    <source>
        <dbReference type="ARBA" id="ARBA00022842"/>
    </source>
</evidence>
<dbReference type="Proteomes" id="UP001157006">
    <property type="component" value="Chromosome 1L"/>
</dbReference>
<protein>
    <recommendedName>
        <fullName evidence="11">(E)-beta-ocimene synthase</fullName>
        <ecNumber evidence="10">4.2.3.105</ecNumber>
        <ecNumber evidence="9">4.2.3.106</ecNumber>
    </recommendedName>
</protein>
<dbReference type="InterPro" id="IPR001906">
    <property type="entry name" value="Terpene_synth_N"/>
</dbReference>
<dbReference type="Pfam" id="PF01397">
    <property type="entry name" value="Terpene_synth"/>
    <property type="match status" value="1"/>
</dbReference>
<dbReference type="PANTHER" id="PTHR31225">
    <property type="entry name" value="OS04G0344100 PROTEIN-RELATED"/>
    <property type="match status" value="1"/>
</dbReference>
<dbReference type="SFLD" id="SFLDG01019">
    <property type="entry name" value="Terpene_Cyclase_Like_1_C_Termi"/>
    <property type="match status" value="1"/>
</dbReference>
<dbReference type="FunFam" id="1.50.10.130:FF:000001">
    <property type="entry name" value="Isoprene synthase, chloroplastic"/>
    <property type="match status" value="1"/>
</dbReference>
<dbReference type="Gene3D" id="1.50.10.130">
    <property type="entry name" value="Terpene synthase, N-terminal domain"/>
    <property type="match status" value="1"/>
</dbReference>
<dbReference type="AlphaFoldDB" id="A0AAV0YLK7"/>
<dbReference type="CDD" id="cd00684">
    <property type="entry name" value="Terpene_cyclase_plant_C1"/>
    <property type="match status" value="1"/>
</dbReference>
<dbReference type="EC" id="4.2.3.105" evidence="10"/>
<feature type="domain" description="Terpene synthase N-terminal" evidence="12">
    <location>
        <begin position="26"/>
        <end position="203"/>
    </location>
</feature>
<evidence type="ECO:0000256" key="8">
    <source>
        <dbReference type="ARBA" id="ARBA00052932"/>
    </source>
</evidence>
<evidence type="ECO:0000256" key="3">
    <source>
        <dbReference type="ARBA" id="ARBA00022723"/>
    </source>
</evidence>
<evidence type="ECO:0000256" key="1">
    <source>
        <dbReference type="ARBA" id="ARBA00001946"/>
    </source>
</evidence>
<organism evidence="14 15">
    <name type="scientific">Vicia faba</name>
    <name type="common">Broad bean</name>
    <name type="synonym">Faba vulgaris</name>
    <dbReference type="NCBI Taxonomy" id="3906"/>
    <lineage>
        <taxon>Eukaryota</taxon>
        <taxon>Viridiplantae</taxon>
        <taxon>Streptophyta</taxon>
        <taxon>Embryophyta</taxon>
        <taxon>Tracheophyta</taxon>
        <taxon>Spermatophyta</taxon>
        <taxon>Magnoliopsida</taxon>
        <taxon>eudicotyledons</taxon>
        <taxon>Gunneridae</taxon>
        <taxon>Pentapetalae</taxon>
        <taxon>rosids</taxon>
        <taxon>fabids</taxon>
        <taxon>Fabales</taxon>
        <taxon>Fabaceae</taxon>
        <taxon>Papilionoideae</taxon>
        <taxon>50 kb inversion clade</taxon>
        <taxon>NPAAA clade</taxon>
        <taxon>Hologalegina</taxon>
        <taxon>IRL clade</taxon>
        <taxon>Fabeae</taxon>
        <taxon>Vicia</taxon>
    </lineage>
</organism>
<accession>A0AAV0YLK7</accession>
<name>A0AAV0YLK7_VICFA</name>
<keyword evidence="6" id="KW-0456">Lyase</keyword>
<comment type="cofactor">
    <cofactor evidence="1">
        <name>Mg(2+)</name>
        <dbReference type="ChEBI" id="CHEBI:18420"/>
    </cofactor>
</comment>
<dbReference type="SUPFAM" id="SSF48239">
    <property type="entry name" value="Terpenoid cyclases/Protein prenyltransferases"/>
    <property type="match status" value="1"/>
</dbReference>
<dbReference type="FunFam" id="1.10.600.10:FF:000007">
    <property type="entry name" value="Isoprene synthase, chloroplastic"/>
    <property type="match status" value="1"/>
</dbReference>
<keyword evidence="3" id="KW-0479">Metal-binding</keyword>
<dbReference type="EC" id="4.2.3.106" evidence="9"/>
<dbReference type="SFLD" id="SFLDS00005">
    <property type="entry name" value="Isoprenoid_Synthase_Type_I"/>
    <property type="match status" value="1"/>
</dbReference>
<keyword evidence="4" id="KW-0611">Plant defense</keyword>
<evidence type="ECO:0000256" key="7">
    <source>
        <dbReference type="ARBA" id="ARBA00050824"/>
    </source>
</evidence>
<evidence type="ECO:0000256" key="4">
    <source>
        <dbReference type="ARBA" id="ARBA00022821"/>
    </source>
</evidence>
<comment type="catalytic activity">
    <reaction evidence="7">
        <text>(2E)-geranyl diphosphate = (E)-beta-ocimene + diphosphate</text>
        <dbReference type="Rhea" id="RHEA:32691"/>
        <dbReference type="ChEBI" id="CHEBI:33019"/>
        <dbReference type="ChEBI" id="CHEBI:58057"/>
        <dbReference type="ChEBI" id="CHEBI:64280"/>
        <dbReference type="EC" id="4.2.3.106"/>
    </reaction>
</comment>
<dbReference type="InterPro" id="IPR034741">
    <property type="entry name" value="Terpene_cyclase-like_1_C"/>
</dbReference>
<comment type="catalytic activity">
    <reaction evidence="8">
        <text>(2E)-geranyl diphosphate = tricyclene + diphosphate</text>
        <dbReference type="Rhea" id="RHEA:32687"/>
        <dbReference type="ChEBI" id="CHEBI:33019"/>
        <dbReference type="ChEBI" id="CHEBI:58057"/>
        <dbReference type="ChEBI" id="CHEBI:64266"/>
        <dbReference type="EC" id="4.2.3.105"/>
    </reaction>
</comment>
<dbReference type="EMBL" id="OX451736">
    <property type="protein sequence ID" value="CAI8586955.1"/>
    <property type="molecule type" value="Genomic_DNA"/>
</dbReference>
<evidence type="ECO:0000259" key="13">
    <source>
        <dbReference type="Pfam" id="PF03936"/>
    </source>
</evidence>
<feature type="domain" description="Terpene synthase metal-binding" evidence="13">
    <location>
        <begin position="261"/>
        <end position="499"/>
    </location>
</feature>
<dbReference type="SUPFAM" id="SSF48576">
    <property type="entry name" value="Terpenoid synthases"/>
    <property type="match status" value="1"/>
</dbReference>
<dbReference type="GO" id="GO:0009570">
    <property type="term" value="C:chloroplast stroma"/>
    <property type="evidence" value="ECO:0007669"/>
    <property type="project" value="UniProtKB-SubCell"/>
</dbReference>